<organism evidence="2 4">
    <name type="scientific">Didymodactylos carnosus</name>
    <dbReference type="NCBI Taxonomy" id="1234261"/>
    <lineage>
        <taxon>Eukaryota</taxon>
        <taxon>Metazoa</taxon>
        <taxon>Spiralia</taxon>
        <taxon>Gnathifera</taxon>
        <taxon>Rotifera</taxon>
        <taxon>Eurotatoria</taxon>
        <taxon>Bdelloidea</taxon>
        <taxon>Philodinida</taxon>
        <taxon>Philodinidae</taxon>
        <taxon>Didymodactylos</taxon>
    </lineage>
</organism>
<accession>A0A815V9W7</accession>
<evidence type="ECO:0000313" key="2">
    <source>
        <dbReference type="EMBL" id="CAF1533103.1"/>
    </source>
</evidence>
<keyword evidence="1" id="KW-0175">Coiled coil</keyword>
<evidence type="ECO:0000313" key="3">
    <source>
        <dbReference type="EMBL" id="CAF4392580.1"/>
    </source>
</evidence>
<dbReference type="EMBL" id="CAJOBC010090579">
    <property type="protein sequence ID" value="CAF4392580.1"/>
    <property type="molecule type" value="Genomic_DNA"/>
</dbReference>
<dbReference type="Proteomes" id="UP000663829">
    <property type="component" value="Unassembled WGS sequence"/>
</dbReference>
<reference evidence="2" key="1">
    <citation type="submission" date="2021-02" db="EMBL/GenBank/DDBJ databases">
        <authorList>
            <person name="Nowell W R."/>
        </authorList>
    </citation>
    <scope>NUCLEOTIDE SEQUENCE</scope>
</reference>
<name>A0A815V9W7_9BILA</name>
<protein>
    <submittedName>
        <fullName evidence="2">Uncharacterized protein</fullName>
    </submittedName>
</protein>
<feature type="non-terminal residue" evidence="2">
    <location>
        <position position="1"/>
    </location>
</feature>
<feature type="coiled-coil region" evidence="1">
    <location>
        <begin position="23"/>
        <end position="50"/>
    </location>
</feature>
<comment type="caution">
    <text evidence="2">The sequence shown here is derived from an EMBL/GenBank/DDBJ whole genome shotgun (WGS) entry which is preliminary data.</text>
</comment>
<keyword evidence="4" id="KW-1185">Reference proteome</keyword>
<evidence type="ECO:0000256" key="1">
    <source>
        <dbReference type="SAM" id="Coils"/>
    </source>
</evidence>
<dbReference type="EMBL" id="CAJNOQ010024987">
    <property type="protein sequence ID" value="CAF1533103.1"/>
    <property type="molecule type" value="Genomic_DNA"/>
</dbReference>
<sequence>MSLPTEKLATGTETSAFTQTFTYNTLTESKKQIEDEIARLEIHQDDIKQALKSFIYDPNSSKVVTLIFSSSMSKTGLDEPDFVNRMFQSSASLVPLKKLILQVLVNDYVLDKFGKLKFDHIFKVDEIITTIHSKLAENKVLLLSISKKKGSH</sequence>
<proteinExistence type="predicted"/>
<evidence type="ECO:0000313" key="4">
    <source>
        <dbReference type="Proteomes" id="UP000663829"/>
    </source>
</evidence>
<gene>
    <name evidence="2" type="ORF">GPM918_LOCUS38170</name>
    <name evidence="3" type="ORF">SRO942_LOCUS38974</name>
</gene>
<dbReference type="AlphaFoldDB" id="A0A815V9W7"/>
<dbReference type="Proteomes" id="UP000681722">
    <property type="component" value="Unassembled WGS sequence"/>
</dbReference>